<evidence type="ECO:0000313" key="6">
    <source>
        <dbReference type="EMBL" id="BAJ97798.1"/>
    </source>
</evidence>
<feature type="domain" description="SET" evidence="4">
    <location>
        <begin position="6"/>
        <end position="127"/>
    </location>
</feature>
<evidence type="ECO:0000256" key="3">
    <source>
        <dbReference type="ARBA" id="ARBA00022691"/>
    </source>
</evidence>
<dbReference type="Gene3D" id="2.170.270.10">
    <property type="entry name" value="SET domain"/>
    <property type="match status" value="1"/>
</dbReference>
<dbReference type="GO" id="GO:0032259">
    <property type="term" value="P:methylation"/>
    <property type="evidence" value="ECO:0007669"/>
    <property type="project" value="UniProtKB-KW"/>
</dbReference>
<name>F2DRS7_HORVV</name>
<evidence type="ECO:0000256" key="2">
    <source>
        <dbReference type="ARBA" id="ARBA00022679"/>
    </source>
</evidence>
<dbReference type="CDD" id="cd08161">
    <property type="entry name" value="SET"/>
    <property type="match status" value="1"/>
</dbReference>
<evidence type="ECO:0000256" key="1">
    <source>
        <dbReference type="ARBA" id="ARBA00022603"/>
    </source>
</evidence>
<dbReference type="SUPFAM" id="SSF82199">
    <property type="entry name" value="SET domain"/>
    <property type="match status" value="1"/>
</dbReference>
<feature type="domain" description="Post-SET" evidence="5">
    <location>
        <begin position="139"/>
        <end position="155"/>
    </location>
</feature>
<dbReference type="PANTHER" id="PTHR12350:SF19">
    <property type="entry name" value="SET DOMAIN-CONTAINING PROTEIN"/>
    <property type="match status" value="1"/>
</dbReference>
<proteinExistence type="evidence at transcript level"/>
<sequence length="188" mass="21762">MPLNKPKVVIAKGGIHGHCWFAGEDIKEGEWIWKRRDPGAPHTDVFLTWAEIQAMPQQTRDDFMALAYQVDDTHYCGFDPNKPKLQEELEEDWVNHSCDGNAWYENDDLLVAMRYIKKGEEICYDYCLTEANPDWKLADGNRCLCGTALCRGSVSGNDWKLPHLRAKYGRHFLAYVLKRIDELEQRPS</sequence>
<dbReference type="PANTHER" id="PTHR12350">
    <property type="entry name" value="HISTONE-LYSINE N-METHYLTRANSFERASE-RELATED"/>
    <property type="match status" value="1"/>
</dbReference>
<reference evidence="6" key="1">
    <citation type="journal article" date="2011" name="Plant Physiol.">
        <title>Comprehensive sequence analysis of 24,783 barley full-length cDNAs derived from 12 clone libraries.</title>
        <authorList>
            <person name="Matsumoto T."/>
            <person name="Tanaka T."/>
            <person name="Sakai H."/>
            <person name="Amano N."/>
            <person name="Kanamori H."/>
            <person name="Kurita K."/>
            <person name="Kikuta A."/>
            <person name="Kamiya K."/>
            <person name="Yamamoto M."/>
            <person name="Ikawa H."/>
            <person name="Fujii N."/>
            <person name="Hori K."/>
            <person name="Itoh T."/>
            <person name="Sato K."/>
        </authorList>
    </citation>
    <scope>NUCLEOTIDE SEQUENCE</scope>
    <source>
        <tissue evidence="6">Shoot and root</tissue>
    </source>
</reference>
<protein>
    <submittedName>
        <fullName evidence="6">Predicted protein</fullName>
    </submittedName>
</protein>
<evidence type="ECO:0000259" key="5">
    <source>
        <dbReference type="PROSITE" id="PS50868"/>
    </source>
</evidence>
<keyword evidence="3" id="KW-0949">S-adenosyl-L-methionine</keyword>
<keyword evidence="1" id="KW-0489">Methyltransferase</keyword>
<dbReference type="EMBL" id="AK366595">
    <property type="protein sequence ID" value="BAJ97798.1"/>
    <property type="molecule type" value="mRNA"/>
</dbReference>
<dbReference type="InterPro" id="IPR046341">
    <property type="entry name" value="SET_dom_sf"/>
</dbReference>
<dbReference type="InterPro" id="IPR001214">
    <property type="entry name" value="SET_dom"/>
</dbReference>
<dbReference type="PROSITE" id="PS50868">
    <property type="entry name" value="POST_SET"/>
    <property type="match status" value="1"/>
</dbReference>
<dbReference type="InterPro" id="IPR053201">
    <property type="entry name" value="Flavunoidine_N-MTase"/>
</dbReference>
<dbReference type="GO" id="GO:0008168">
    <property type="term" value="F:methyltransferase activity"/>
    <property type="evidence" value="ECO:0007669"/>
    <property type="project" value="UniProtKB-KW"/>
</dbReference>
<organism evidence="6">
    <name type="scientific">Hordeum vulgare subsp. vulgare</name>
    <name type="common">Domesticated barley</name>
    <dbReference type="NCBI Taxonomy" id="112509"/>
    <lineage>
        <taxon>Eukaryota</taxon>
        <taxon>Viridiplantae</taxon>
        <taxon>Streptophyta</taxon>
        <taxon>Embryophyta</taxon>
        <taxon>Tracheophyta</taxon>
        <taxon>Spermatophyta</taxon>
        <taxon>Magnoliopsida</taxon>
        <taxon>Liliopsida</taxon>
        <taxon>Poales</taxon>
        <taxon>Poaceae</taxon>
        <taxon>BOP clade</taxon>
        <taxon>Pooideae</taxon>
        <taxon>Triticodae</taxon>
        <taxon>Triticeae</taxon>
        <taxon>Hordeinae</taxon>
        <taxon>Hordeum</taxon>
    </lineage>
</organism>
<dbReference type="InterPro" id="IPR003616">
    <property type="entry name" value="Post-SET_dom"/>
</dbReference>
<dbReference type="Pfam" id="PF00856">
    <property type="entry name" value="SET"/>
    <property type="match status" value="1"/>
</dbReference>
<dbReference type="PROSITE" id="PS50280">
    <property type="entry name" value="SET"/>
    <property type="match status" value="1"/>
</dbReference>
<keyword evidence="2" id="KW-0808">Transferase</keyword>
<accession>F2DRS7</accession>
<evidence type="ECO:0000259" key="4">
    <source>
        <dbReference type="PROSITE" id="PS50280"/>
    </source>
</evidence>
<dbReference type="AlphaFoldDB" id="F2DRS7"/>